<evidence type="ECO:0000256" key="2">
    <source>
        <dbReference type="ARBA" id="ARBA00022723"/>
    </source>
</evidence>
<comment type="caution">
    <text evidence="10">The sequence shown here is derived from an EMBL/GenBank/DDBJ whole genome shotgun (WGS) entry which is preliminary data.</text>
</comment>
<dbReference type="FunFam" id="3.20.20.20:FF:000001">
    <property type="entry name" value="4-hydroxy-3-methylbut-2-en-1-yl diphosphate synthase (flavodoxin)"/>
    <property type="match status" value="1"/>
</dbReference>
<dbReference type="SUPFAM" id="SSF51717">
    <property type="entry name" value="Dihydropteroate synthetase-like"/>
    <property type="match status" value="1"/>
</dbReference>
<proteinExistence type="inferred from homology"/>
<comment type="cofactor">
    <cofactor evidence="7">
        <name>[4Fe-4S] cluster</name>
        <dbReference type="ChEBI" id="CHEBI:49883"/>
    </cofactor>
    <text evidence="7">Binds 1 [4Fe-4S] cluster.</text>
</comment>
<dbReference type="Pfam" id="PF26540">
    <property type="entry name" value="GcpE_C"/>
    <property type="match status" value="1"/>
</dbReference>
<dbReference type="InterPro" id="IPR004588">
    <property type="entry name" value="IspG_bac-typ"/>
</dbReference>
<dbReference type="PANTHER" id="PTHR30454:SF0">
    <property type="entry name" value="4-HYDROXY-3-METHYLBUT-2-EN-1-YL DIPHOSPHATE SYNTHASE (FERREDOXIN), CHLOROPLASTIC"/>
    <property type="match status" value="1"/>
</dbReference>
<reference evidence="10 11" key="1">
    <citation type="submission" date="2019-05" db="EMBL/GenBank/DDBJ databases">
        <title>Culicoidintestinum kansasii gen. nov., sp. nov. from the gastrointestinal tract of the biting midge, Culicoides sonorensis.</title>
        <authorList>
            <person name="Neupane S."/>
            <person name="Ghosh A."/>
            <person name="Gunther S."/>
            <person name="Martin K."/>
            <person name="Zurek L."/>
        </authorList>
    </citation>
    <scope>NUCLEOTIDE SEQUENCE [LARGE SCALE GENOMIC DNA]</scope>
    <source>
        <strain evidence="10 11">CS-1</strain>
    </source>
</reference>
<dbReference type="Gene3D" id="3.20.20.20">
    <property type="entry name" value="Dihydropteroate synthase-like"/>
    <property type="match status" value="1"/>
</dbReference>
<evidence type="ECO:0000256" key="7">
    <source>
        <dbReference type="HAMAP-Rule" id="MF_00159"/>
    </source>
</evidence>
<feature type="binding site" evidence="7">
    <location>
        <position position="265"/>
    </location>
    <ligand>
        <name>[4Fe-4S] cluster</name>
        <dbReference type="ChEBI" id="CHEBI:49883"/>
    </ligand>
</feature>
<name>A0A5R8QEX3_9FIRM</name>
<dbReference type="InterPro" id="IPR058579">
    <property type="entry name" value="IspG_C"/>
</dbReference>
<dbReference type="RefSeq" id="WP_138190160.1">
    <property type="nucleotide sequence ID" value="NZ_VBWP01000002.1"/>
</dbReference>
<dbReference type="SUPFAM" id="SSF56014">
    <property type="entry name" value="Nitrite and sulphite reductase 4Fe-4S domain-like"/>
    <property type="match status" value="1"/>
</dbReference>
<dbReference type="GO" id="GO:0016114">
    <property type="term" value="P:terpenoid biosynthetic process"/>
    <property type="evidence" value="ECO:0007669"/>
    <property type="project" value="InterPro"/>
</dbReference>
<sequence length="363" mass="39538">MFHRKDTRPVFVGDVQIGGNNEVVIQSMTTTKTRDVQATVEQILRLEEAGCQIVRCTCPTMADAEAIAEIKKQVHIPIVADIHFNYKMALAAIEAGADKIRINPGNIGRPDRVRAVVEAAKAKGIPIRIGINAGSLERHILDKHGYPTAEGMLESAEHHVQILEELDFHDIIISMKASDINLAVQAYRLAAERFDYPLHLGITESGTQFSGTIKSAAGLGTLLYDGIGSTMRISLTADPVEEIRVCKELLKDFGLASNVATLISCPTCGRIEIDLMSIAAEIEEYLEKNVPVNIKVAVLGCAVNGPGEAREADIGIAGAKNMGILFKHGEIIRKVPEDVMVEELKKEIDLMAAEKLAERELNK</sequence>
<dbReference type="GO" id="GO:0019288">
    <property type="term" value="P:isopentenyl diphosphate biosynthetic process, methylerythritol 4-phosphate pathway"/>
    <property type="evidence" value="ECO:0007669"/>
    <property type="project" value="UniProtKB-UniRule"/>
</dbReference>
<gene>
    <name evidence="7 10" type="primary">ispG</name>
    <name evidence="10" type="synonym">gcpE</name>
    <name evidence="10" type="ORF">FEZ08_02595</name>
</gene>
<dbReference type="GO" id="GO:0141197">
    <property type="term" value="F:4-hydroxy-3-methylbut-2-enyl-diphosphate synthase activity (flavodoxin)"/>
    <property type="evidence" value="ECO:0007669"/>
    <property type="project" value="UniProtKB-EC"/>
</dbReference>
<dbReference type="FunCoup" id="A0A5R8QEX3">
    <property type="interactions" value="197"/>
</dbReference>
<dbReference type="FunFam" id="3.30.413.10:FF:000005">
    <property type="entry name" value="4-hydroxy-3-methylbut-2-en-1-yl diphosphate synthase (flavodoxin)"/>
    <property type="match status" value="1"/>
</dbReference>
<keyword evidence="1 7" id="KW-0004">4Fe-4S</keyword>
<dbReference type="OrthoDB" id="9803214at2"/>
<evidence type="ECO:0000256" key="4">
    <source>
        <dbReference type="ARBA" id="ARBA00023004"/>
    </source>
</evidence>
<keyword evidence="2 7" id="KW-0479">Metal-binding</keyword>
<feature type="domain" description="IspG C-terminal" evidence="9">
    <location>
        <begin position="262"/>
        <end position="349"/>
    </location>
</feature>
<evidence type="ECO:0000256" key="3">
    <source>
        <dbReference type="ARBA" id="ARBA00023002"/>
    </source>
</evidence>
<feature type="binding site" evidence="7">
    <location>
        <position position="268"/>
    </location>
    <ligand>
        <name>[4Fe-4S] cluster</name>
        <dbReference type="ChEBI" id="CHEBI:49883"/>
    </ligand>
</feature>
<evidence type="ECO:0000313" key="10">
    <source>
        <dbReference type="EMBL" id="TLG76522.1"/>
    </source>
</evidence>
<dbReference type="GO" id="GO:0051539">
    <property type="term" value="F:4 iron, 4 sulfur cluster binding"/>
    <property type="evidence" value="ECO:0007669"/>
    <property type="project" value="UniProtKB-UniRule"/>
</dbReference>
<feature type="binding site" evidence="7">
    <location>
        <position position="301"/>
    </location>
    <ligand>
        <name>[4Fe-4S] cluster</name>
        <dbReference type="ChEBI" id="CHEBI:49883"/>
    </ligand>
</feature>
<dbReference type="InterPro" id="IPR011005">
    <property type="entry name" value="Dihydropteroate_synth-like_sf"/>
</dbReference>
<comment type="catalytic activity">
    <reaction evidence="7">
        <text>(2E)-4-hydroxy-3-methylbut-2-enyl diphosphate + oxidized [flavodoxin] + H2O + 2 H(+) = 2-C-methyl-D-erythritol 2,4-cyclic diphosphate + reduced [flavodoxin]</text>
        <dbReference type="Rhea" id="RHEA:43604"/>
        <dbReference type="Rhea" id="RHEA-COMP:10622"/>
        <dbReference type="Rhea" id="RHEA-COMP:10623"/>
        <dbReference type="ChEBI" id="CHEBI:15377"/>
        <dbReference type="ChEBI" id="CHEBI:15378"/>
        <dbReference type="ChEBI" id="CHEBI:57618"/>
        <dbReference type="ChEBI" id="CHEBI:58210"/>
        <dbReference type="ChEBI" id="CHEBI:58483"/>
        <dbReference type="ChEBI" id="CHEBI:128753"/>
        <dbReference type="EC" id="1.17.7.3"/>
    </reaction>
</comment>
<dbReference type="HAMAP" id="MF_00159">
    <property type="entry name" value="IspG"/>
    <property type="match status" value="1"/>
</dbReference>
<evidence type="ECO:0000313" key="11">
    <source>
        <dbReference type="Proteomes" id="UP000306912"/>
    </source>
</evidence>
<evidence type="ECO:0000256" key="1">
    <source>
        <dbReference type="ARBA" id="ARBA00022485"/>
    </source>
</evidence>
<protein>
    <recommendedName>
        <fullName evidence="7">4-hydroxy-3-methylbut-2-en-1-yl diphosphate synthase (flavodoxin)</fullName>
        <ecNumber evidence="7">1.17.7.3</ecNumber>
    </recommendedName>
    <alternativeName>
        <fullName evidence="7">1-hydroxy-2-methyl-2-(E)-butenyl 4-diphosphate synthase</fullName>
    </alternativeName>
</protein>
<dbReference type="GO" id="GO:0046429">
    <property type="term" value="F:4-hydroxy-3-methylbut-2-en-1-yl diphosphate synthase activity (ferredoxin)"/>
    <property type="evidence" value="ECO:0007669"/>
    <property type="project" value="UniProtKB-UniRule"/>
</dbReference>
<keyword evidence="4 7" id="KW-0408">Iron</keyword>
<dbReference type="PANTHER" id="PTHR30454">
    <property type="entry name" value="4-HYDROXY-3-METHYLBUT-2-EN-1-YL DIPHOSPHATE SYNTHASE"/>
    <property type="match status" value="1"/>
</dbReference>
<dbReference type="Pfam" id="PF04551">
    <property type="entry name" value="GcpE"/>
    <property type="match status" value="1"/>
</dbReference>
<keyword evidence="6 7" id="KW-0414">Isoprene biosynthesis</keyword>
<dbReference type="UniPathway" id="UPA00056">
    <property type="reaction ID" value="UER00096"/>
</dbReference>
<organism evidence="10 11">
    <name type="scientific">Culicoidibacter larvae</name>
    <dbReference type="NCBI Taxonomy" id="2579976"/>
    <lineage>
        <taxon>Bacteria</taxon>
        <taxon>Bacillati</taxon>
        <taxon>Bacillota</taxon>
        <taxon>Culicoidibacteria</taxon>
        <taxon>Culicoidibacterales</taxon>
        <taxon>Culicoidibacteraceae</taxon>
        <taxon>Culicoidibacter</taxon>
    </lineage>
</organism>
<keyword evidence="3 7" id="KW-0560">Oxidoreductase</keyword>
<dbReference type="NCBIfam" id="TIGR00612">
    <property type="entry name" value="ispG_gcpE"/>
    <property type="match status" value="1"/>
</dbReference>
<keyword evidence="11" id="KW-1185">Reference proteome</keyword>
<evidence type="ECO:0000259" key="9">
    <source>
        <dbReference type="Pfam" id="PF26540"/>
    </source>
</evidence>
<dbReference type="AlphaFoldDB" id="A0A5R8QEX3"/>
<dbReference type="Proteomes" id="UP000306912">
    <property type="component" value="Unassembled WGS sequence"/>
</dbReference>
<evidence type="ECO:0000256" key="6">
    <source>
        <dbReference type="ARBA" id="ARBA00023229"/>
    </source>
</evidence>
<feature type="binding site" evidence="7">
    <location>
        <position position="308"/>
    </location>
    <ligand>
        <name>[4Fe-4S] cluster</name>
        <dbReference type="ChEBI" id="CHEBI:49883"/>
    </ligand>
</feature>
<evidence type="ECO:0000259" key="8">
    <source>
        <dbReference type="Pfam" id="PF04551"/>
    </source>
</evidence>
<dbReference type="InterPro" id="IPR045854">
    <property type="entry name" value="NO2/SO3_Rdtase_4Fe4S_sf"/>
</dbReference>
<accession>A0A5R8QEX3</accession>
<evidence type="ECO:0000256" key="5">
    <source>
        <dbReference type="ARBA" id="ARBA00023014"/>
    </source>
</evidence>
<dbReference type="InterPro" id="IPR016425">
    <property type="entry name" value="IspG_bac"/>
</dbReference>
<dbReference type="Gene3D" id="3.30.413.10">
    <property type="entry name" value="Sulfite Reductase Hemoprotein, domain 1"/>
    <property type="match status" value="1"/>
</dbReference>
<dbReference type="EC" id="1.17.7.3" evidence="7"/>
<comment type="pathway">
    <text evidence="7">Isoprenoid biosynthesis; isopentenyl diphosphate biosynthesis via DXP pathway; isopentenyl diphosphate from 1-deoxy-D-xylulose 5-phosphate: step 5/6.</text>
</comment>
<dbReference type="NCBIfam" id="NF001540">
    <property type="entry name" value="PRK00366.1"/>
    <property type="match status" value="1"/>
</dbReference>
<comment type="similarity">
    <text evidence="7">Belongs to the IspG family.</text>
</comment>
<dbReference type="GO" id="GO:0005506">
    <property type="term" value="F:iron ion binding"/>
    <property type="evidence" value="ECO:0007669"/>
    <property type="project" value="InterPro"/>
</dbReference>
<feature type="domain" description="IspG TIM-barrel" evidence="8">
    <location>
        <begin position="7"/>
        <end position="247"/>
    </location>
</feature>
<dbReference type="PIRSF" id="PIRSF004640">
    <property type="entry name" value="IspG"/>
    <property type="match status" value="1"/>
</dbReference>
<dbReference type="InterPro" id="IPR058578">
    <property type="entry name" value="IspG_TIM"/>
</dbReference>
<dbReference type="EMBL" id="VBWP01000002">
    <property type="protein sequence ID" value="TLG76522.1"/>
    <property type="molecule type" value="Genomic_DNA"/>
</dbReference>
<comment type="function">
    <text evidence="7">Converts 2C-methyl-D-erythritol 2,4-cyclodiphosphate (ME-2,4cPP) into 1-hydroxy-2-methyl-2-(E)-butenyl 4-diphosphate.</text>
</comment>
<dbReference type="InParanoid" id="A0A5R8QEX3"/>
<keyword evidence="5 7" id="KW-0411">Iron-sulfur</keyword>